<dbReference type="PANTHER" id="PTHR11439">
    <property type="entry name" value="GAG-POL-RELATED RETROTRANSPOSON"/>
    <property type="match status" value="1"/>
</dbReference>
<dbReference type="EMBL" id="BAABME010006203">
    <property type="protein sequence ID" value="GAA0167731.1"/>
    <property type="molecule type" value="Genomic_DNA"/>
</dbReference>
<sequence>MKDLSILKYFLGIEVAHSQQGIFLSRRKYTLDIISETSLLGAKPAAFPLEQNHHLGSSDNTVRRCRTFMHAPRFDHWTTALRVVKYLKGSPGQGILLKSACSLHLTGWCDSDWVSCPLTR</sequence>
<comment type="caution">
    <text evidence="1">The sequence shown here is derived from an EMBL/GenBank/DDBJ whole genome shotgun (WGS) entry which is preliminary data.</text>
</comment>
<evidence type="ECO:0008006" key="3">
    <source>
        <dbReference type="Google" id="ProtNLM"/>
    </source>
</evidence>
<accession>A0AAV3QX01</accession>
<organism evidence="1 2">
    <name type="scientific">Lithospermum erythrorhizon</name>
    <name type="common">Purple gromwell</name>
    <name type="synonym">Lithospermum officinale var. erythrorhizon</name>
    <dbReference type="NCBI Taxonomy" id="34254"/>
    <lineage>
        <taxon>Eukaryota</taxon>
        <taxon>Viridiplantae</taxon>
        <taxon>Streptophyta</taxon>
        <taxon>Embryophyta</taxon>
        <taxon>Tracheophyta</taxon>
        <taxon>Spermatophyta</taxon>
        <taxon>Magnoliopsida</taxon>
        <taxon>eudicotyledons</taxon>
        <taxon>Gunneridae</taxon>
        <taxon>Pentapetalae</taxon>
        <taxon>asterids</taxon>
        <taxon>lamiids</taxon>
        <taxon>Boraginales</taxon>
        <taxon>Boraginaceae</taxon>
        <taxon>Boraginoideae</taxon>
        <taxon>Lithospermeae</taxon>
        <taxon>Lithospermum</taxon>
    </lineage>
</organism>
<name>A0AAV3QX01_LITER</name>
<evidence type="ECO:0000313" key="1">
    <source>
        <dbReference type="EMBL" id="GAA0167731.1"/>
    </source>
</evidence>
<gene>
    <name evidence="1" type="ORF">LIER_22599</name>
</gene>
<keyword evidence="2" id="KW-1185">Reference proteome</keyword>
<dbReference type="Proteomes" id="UP001454036">
    <property type="component" value="Unassembled WGS sequence"/>
</dbReference>
<protein>
    <recommendedName>
        <fullName evidence="3">Mitochondrial protein</fullName>
    </recommendedName>
</protein>
<dbReference type="AlphaFoldDB" id="A0AAV3QX01"/>
<reference evidence="1 2" key="1">
    <citation type="submission" date="2024-01" db="EMBL/GenBank/DDBJ databases">
        <title>The complete chloroplast genome sequence of Lithospermum erythrorhizon: insights into the phylogenetic relationship among Boraginaceae species and the maternal lineages of purple gromwells.</title>
        <authorList>
            <person name="Okada T."/>
            <person name="Watanabe K."/>
        </authorList>
    </citation>
    <scope>NUCLEOTIDE SEQUENCE [LARGE SCALE GENOMIC DNA]</scope>
</reference>
<proteinExistence type="predicted"/>
<dbReference type="PANTHER" id="PTHR11439:SF462">
    <property type="match status" value="1"/>
</dbReference>
<evidence type="ECO:0000313" key="2">
    <source>
        <dbReference type="Proteomes" id="UP001454036"/>
    </source>
</evidence>